<reference evidence="5" key="1">
    <citation type="submission" date="2021-02" db="EMBL/GenBank/DDBJ databases">
        <authorList>
            <person name="Nowell W R."/>
        </authorList>
    </citation>
    <scope>NUCLEOTIDE SEQUENCE</scope>
</reference>
<dbReference type="EMBL" id="CAJOBR010006961">
    <property type="protein sequence ID" value="CAF4854474.1"/>
    <property type="molecule type" value="Genomic_DNA"/>
</dbReference>
<keyword evidence="1" id="KW-0732">Signal</keyword>
<comment type="caution">
    <text evidence="5">The sequence shown here is derived from an EMBL/GenBank/DDBJ whole genome shotgun (WGS) entry which is preliminary data.</text>
</comment>
<evidence type="ECO:0000313" key="4">
    <source>
        <dbReference type="EMBL" id="CAF4523077.1"/>
    </source>
</evidence>
<accession>A0A820YHH7</accession>
<name>A0A820YHH7_9BILA</name>
<dbReference type="Proteomes" id="UP000663848">
    <property type="component" value="Unassembled WGS sequence"/>
</dbReference>
<evidence type="ECO:0000313" key="6">
    <source>
        <dbReference type="EMBL" id="CAF4854474.1"/>
    </source>
</evidence>
<evidence type="ECO:0000313" key="3">
    <source>
        <dbReference type="EMBL" id="CAF4518265.1"/>
    </source>
</evidence>
<evidence type="ECO:0000313" key="7">
    <source>
        <dbReference type="EMBL" id="CAF4899192.1"/>
    </source>
</evidence>
<proteinExistence type="predicted"/>
<dbReference type="EMBL" id="CAJNYV010004263">
    <property type="protein sequence ID" value="CAF3661499.1"/>
    <property type="molecule type" value="Genomic_DNA"/>
</dbReference>
<feature type="signal peptide" evidence="1">
    <location>
        <begin position="1"/>
        <end position="27"/>
    </location>
</feature>
<sequence length="100" mass="11170">MTKSATELIALAVLSTLLVFMPDQTEAGYCRQLCLKHGYLHGIQIYARCLCCHKMERDKRNSTSTAAAAAVEVWNAHTGHLIIKIMNPIISQQNRNSNQL</sequence>
<evidence type="ECO:0000313" key="9">
    <source>
        <dbReference type="Proteomes" id="UP000663873"/>
    </source>
</evidence>
<keyword evidence="9" id="KW-1185">Reference proteome</keyword>
<feature type="chain" id="PRO_5036237652" evidence="1">
    <location>
        <begin position="28"/>
        <end position="100"/>
    </location>
</feature>
<dbReference type="Proteomes" id="UP000663851">
    <property type="component" value="Unassembled WGS sequence"/>
</dbReference>
<dbReference type="Proteomes" id="UP000663862">
    <property type="component" value="Unassembled WGS sequence"/>
</dbReference>
<evidence type="ECO:0000313" key="5">
    <source>
        <dbReference type="EMBL" id="CAF4546091.1"/>
    </source>
</evidence>
<protein>
    <submittedName>
        <fullName evidence="5">Uncharacterized protein</fullName>
    </submittedName>
</protein>
<dbReference type="EMBL" id="CAJOBS010005412">
    <property type="protein sequence ID" value="CAF4899192.1"/>
    <property type="molecule type" value="Genomic_DNA"/>
</dbReference>
<organism evidence="5 8">
    <name type="scientific">Rotaria socialis</name>
    <dbReference type="NCBI Taxonomy" id="392032"/>
    <lineage>
        <taxon>Eukaryota</taxon>
        <taxon>Metazoa</taxon>
        <taxon>Spiralia</taxon>
        <taxon>Gnathifera</taxon>
        <taxon>Rotifera</taxon>
        <taxon>Eurotatoria</taxon>
        <taxon>Bdelloidea</taxon>
        <taxon>Philodinida</taxon>
        <taxon>Philodinidae</taxon>
        <taxon>Rotaria</taxon>
    </lineage>
</organism>
<dbReference type="EMBL" id="CAJOBO010004339">
    <property type="protein sequence ID" value="CAF4518265.1"/>
    <property type="molecule type" value="Genomic_DNA"/>
</dbReference>
<dbReference type="EMBL" id="CAJOBQ010002211">
    <property type="protein sequence ID" value="CAF4546091.1"/>
    <property type="molecule type" value="Genomic_DNA"/>
</dbReference>
<dbReference type="AlphaFoldDB" id="A0A820YHH7"/>
<dbReference type="EMBL" id="CAJOBP010007859">
    <property type="protein sequence ID" value="CAF4523077.1"/>
    <property type="molecule type" value="Genomic_DNA"/>
</dbReference>
<gene>
    <name evidence="3" type="ORF">HFQ381_LOCUS28952</name>
    <name evidence="2" type="ORF">KIK155_LOCUS24070</name>
    <name evidence="6" type="ORF">QYT958_LOCUS27434</name>
    <name evidence="7" type="ORF">TOA249_LOCUS30549</name>
    <name evidence="5" type="ORF">TSG867_LOCUS24322</name>
    <name evidence="4" type="ORF">UJA718_LOCUS27732</name>
</gene>
<evidence type="ECO:0000313" key="2">
    <source>
        <dbReference type="EMBL" id="CAF3661499.1"/>
    </source>
</evidence>
<dbReference type="Proteomes" id="UP000663838">
    <property type="component" value="Unassembled WGS sequence"/>
</dbReference>
<dbReference type="Proteomes" id="UP000663873">
    <property type="component" value="Unassembled WGS sequence"/>
</dbReference>
<dbReference type="Proteomes" id="UP000663865">
    <property type="component" value="Unassembled WGS sequence"/>
</dbReference>
<evidence type="ECO:0000256" key="1">
    <source>
        <dbReference type="SAM" id="SignalP"/>
    </source>
</evidence>
<evidence type="ECO:0000313" key="8">
    <source>
        <dbReference type="Proteomes" id="UP000663862"/>
    </source>
</evidence>